<dbReference type="OrthoDB" id="9942457at2"/>
<proteinExistence type="predicted"/>
<protein>
    <submittedName>
        <fullName evidence="1">Uncharacterized protein</fullName>
    </submittedName>
</protein>
<name>A0A1M6ZH59_9FIRM</name>
<accession>A0A1M6ZH59</accession>
<dbReference type="Proteomes" id="UP000184386">
    <property type="component" value="Unassembled WGS sequence"/>
</dbReference>
<gene>
    <name evidence="1" type="ORF">SAMN02745136_04564</name>
</gene>
<reference evidence="1 2" key="1">
    <citation type="submission" date="2016-11" db="EMBL/GenBank/DDBJ databases">
        <authorList>
            <person name="Jaros S."/>
            <person name="Januszkiewicz K."/>
            <person name="Wedrychowicz H."/>
        </authorList>
    </citation>
    <scope>NUCLEOTIDE SEQUENCE [LARGE SCALE GENOMIC DNA]</scope>
    <source>
        <strain evidence="1 2">DSM 15929</strain>
    </source>
</reference>
<sequence length="79" mass="9601">MIMEFKDLRDVKALMVTLSQKVEKSNKYYNDFIWFSSINYTTNSEYHGEIKLFIESMINQDDIPTMKQEVFDLHKWLNR</sequence>
<dbReference type="AlphaFoldDB" id="A0A1M6ZH59"/>
<dbReference type="EMBL" id="FRAC01000029">
    <property type="protein sequence ID" value="SHL29673.1"/>
    <property type="molecule type" value="Genomic_DNA"/>
</dbReference>
<evidence type="ECO:0000313" key="1">
    <source>
        <dbReference type="EMBL" id="SHL29673.1"/>
    </source>
</evidence>
<evidence type="ECO:0000313" key="2">
    <source>
        <dbReference type="Proteomes" id="UP000184386"/>
    </source>
</evidence>
<dbReference type="RefSeq" id="WP_073279342.1">
    <property type="nucleotide sequence ID" value="NZ_FRAC01000029.1"/>
</dbReference>
<keyword evidence="2" id="KW-1185">Reference proteome</keyword>
<organism evidence="1 2">
    <name type="scientific">Anaerocolumna jejuensis DSM 15929</name>
    <dbReference type="NCBI Taxonomy" id="1121322"/>
    <lineage>
        <taxon>Bacteria</taxon>
        <taxon>Bacillati</taxon>
        <taxon>Bacillota</taxon>
        <taxon>Clostridia</taxon>
        <taxon>Lachnospirales</taxon>
        <taxon>Lachnospiraceae</taxon>
        <taxon>Anaerocolumna</taxon>
    </lineage>
</organism>